<dbReference type="EMBL" id="VNHN01000118">
    <property type="protein sequence ID" value="TYO94572.1"/>
    <property type="molecule type" value="Genomic_DNA"/>
</dbReference>
<evidence type="ECO:0000256" key="1">
    <source>
        <dbReference type="SAM" id="Phobius"/>
    </source>
</evidence>
<evidence type="ECO:0000313" key="2">
    <source>
        <dbReference type="EMBL" id="CDG18445.1"/>
    </source>
</evidence>
<evidence type="ECO:0000313" key="4">
    <source>
        <dbReference type="Proteomes" id="UP000032721"/>
    </source>
</evidence>
<accession>A0A068QX63</accession>
<dbReference type="HOGENOM" id="CLU_079084_2_0_6"/>
<dbReference type="STRING" id="351671.XDD1_2746"/>
<reference evidence="3 5" key="2">
    <citation type="submission" date="2019-07" db="EMBL/GenBank/DDBJ databases">
        <title>Genomic Encyclopedia of Type Strains, Phase I: the one thousand microbial genomes (KMG-I) project.</title>
        <authorList>
            <person name="Kyrpides N."/>
        </authorList>
    </citation>
    <scope>NUCLEOTIDE SEQUENCE [LARGE SCALE GENOMIC DNA]</scope>
    <source>
        <strain evidence="3 5">DSM 17909</strain>
    </source>
</reference>
<dbReference type="AlphaFoldDB" id="A0A068QX63"/>
<keyword evidence="1" id="KW-1133">Transmembrane helix</keyword>
<organism evidence="2 4">
    <name type="scientific">Xenorhabdus doucetiae</name>
    <dbReference type="NCBI Taxonomy" id="351671"/>
    <lineage>
        <taxon>Bacteria</taxon>
        <taxon>Pseudomonadati</taxon>
        <taxon>Pseudomonadota</taxon>
        <taxon>Gammaproteobacteria</taxon>
        <taxon>Enterobacterales</taxon>
        <taxon>Morganellaceae</taxon>
        <taxon>Xenorhabdus</taxon>
    </lineage>
</organism>
<keyword evidence="1" id="KW-0472">Membrane</keyword>
<feature type="transmembrane region" description="Helical" evidence="1">
    <location>
        <begin position="262"/>
        <end position="281"/>
    </location>
</feature>
<dbReference type="Proteomes" id="UP000324170">
    <property type="component" value="Unassembled WGS sequence"/>
</dbReference>
<dbReference type="Proteomes" id="UP000032721">
    <property type="component" value="Chromosome"/>
</dbReference>
<gene>
    <name evidence="3" type="ORF">LY16_03624</name>
    <name evidence="2" type="ORF">XDD1_2746</name>
</gene>
<keyword evidence="1" id="KW-0812">Transmembrane</keyword>
<proteinExistence type="predicted"/>
<reference evidence="2 4" key="1">
    <citation type="submission" date="2013-07" db="EMBL/GenBank/DDBJ databases">
        <authorList>
            <person name="Genoscope - CEA"/>
        </authorList>
    </citation>
    <scope>NUCLEOTIDE SEQUENCE [LARGE SCALE GENOMIC DNA]</scope>
    <source>
        <strain evidence="2">FRM16</strain>
        <strain evidence="4">FRM16 / DSM 17909</strain>
    </source>
</reference>
<protein>
    <submittedName>
        <fullName evidence="2">Putative membrane protein</fullName>
    </submittedName>
</protein>
<dbReference type="OrthoDB" id="6463042at2"/>
<evidence type="ECO:0000313" key="5">
    <source>
        <dbReference type="Proteomes" id="UP000324170"/>
    </source>
</evidence>
<name>A0A068QX63_9GAMM</name>
<dbReference type="EMBL" id="FO704550">
    <property type="protein sequence ID" value="CDG18445.1"/>
    <property type="molecule type" value="Genomic_DNA"/>
</dbReference>
<sequence length="321" mass="35488">MTHKKYNPTWDGYMGDVLRGNVGINQLKPQHEFFDAIGLEKVLSDNTQYHIVLSLSEAKSIIEDISPRRPQNPSHGEAFARGTEAENPSYGEAFARGMEVDNNKKNPMSYVFSVTDPISTYAGNIYDSRGLYDVIREFKRLGITATEHIGENGRRYIHISGHAGLRRIIQGTRYCANHPQMLMMGIGQQGLNSSIIGGVRFCIIFSIGYRIIEGIFKDEYTLADFIGNITMDMAKTAIIAASSWAVGSLLTATALVGGSVVAVAGIVFLVGIGVAIGLDYLDKQYQISDKVIKYIKNEIDRKKRTPEANLQQIFNGLGNIR</sequence>
<evidence type="ECO:0000313" key="3">
    <source>
        <dbReference type="EMBL" id="TYO94572.1"/>
    </source>
</evidence>
<keyword evidence="5" id="KW-1185">Reference proteome</keyword>
<dbReference type="RefSeq" id="WP_084721032.1">
    <property type="nucleotide sequence ID" value="NZ_CAWMED010000001.1"/>
</dbReference>
<dbReference type="KEGG" id="xdo:XDD1_2746"/>